<comment type="caution">
    <text evidence="2">The sequence shown here is derived from an EMBL/GenBank/DDBJ whole genome shotgun (WGS) entry which is preliminary data.</text>
</comment>
<organism evidence="2 3">
    <name type="scientific">Ramazzottius varieornatus</name>
    <name type="common">Water bear</name>
    <name type="synonym">Tardigrade</name>
    <dbReference type="NCBI Taxonomy" id="947166"/>
    <lineage>
        <taxon>Eukaryota</taxon>
        <taxon>Metazoa</taxon>
        <taxon>Ecdysozoa</taxon>
        <taxon>Tardigrada</taxon>
        <taxon>Eutardigrada</taxon>
        <taxon>Parachela</taxon>
        <taxon>Hypsibioidea</taxon>
        <taxon>Ramazzottiidae</taxon>
        <taxon>Ramazzottius</taxon>
    </lineage>
</organism>
<dbReference type="Proteomes" id="UP000186922">
    <property type="component" value="Unassembled WGS sequence"/>
</dbReference>
<sequence length="178" mass="20610">MFNPEVQLFRGRPLQSSLSNIDILYHTQNELISDLIQSEVTLPVRDPGVGDYDSTSASSNNHQVLSGKYDGILLRHDLEPRIKQAREALRRLKDDYCQEPSDGKDDTDDGGETARREFREQFSFIFDTFDRLETARRMAASQLLAEKHNFRQTKDSFLRTRTYLLERVTQDIHEGEEA</sequence>
<evidence type="ECO:0000313" key="3">
    <source>
        <dbReference type="Proteomes" id="UP000186922"/>
    </source>
</evidence>
<feature type="compositionally biased region" description="Basic and acidic residues" evidence="1">
    <location>
        <begin position="93"/>
        <end position="104"/>
    </location>
</feature>
<dbReference type="AlphaFoldDB" id="A0A1D1W9V1"/>
<name>A0A1D1W9V1_RAMVA</name>
<evidence type="ECO:0000256" key="1">
    <source>
        <dbReference type="SAM" id="MobiDB-lite"/>
    </source>
</evidence>
<evidence type="ECO:0000313" key="2">
    <source>
        <dbReference type="EMBL" id="GAV08374.1"/>
    </source>
</evidence>
<reference evidence="2 3" key="1">
    <citation type="journal article" date="2016" name="Nat. Commun.">
        <title>Extremotolerant tardigrade genome and improved radiotolerance of human cultured cells by tardigrade-unique protein.</title>
        <authorList>
            <person name="Hashimoto T."/>
            <person name="Horikawa D.D."/>
            <person name="Saito Y."/>
            <person name="Kuwahara H."/>
            <person name="Kozuka-Hata H."/>
            <person name="Shin-I T."/>
            <person name="Minakuchi Y."/>
            <person name="Ohishi K."/>
            <person name="Motoyama A."/>
            <person name="Aizu T."/>
            <person name="Enomoto A."/>
            <person name="Kondo K."/>
            <person name="Tanaka S."/>
            <person name="Hara Y."/>
            <person name="Koshikawa S."/>
            <person name="Sagara H."/>
            <person name="Miura T."/>
            <person name="Yokobori S."/>
            <person name="Miyagawa K."/>
            <person name="Suzuki Y."/>
            <person name="Kubo T."/>
            <person name="Oyama M."/>
            <person name="Kohara Y."/>
            <person name="Fujiyama A."/>
            <person name="Arakawa K."/>
            <person name="Katayama T."/>
            <person name="Toyoda A."/>
            <person name="Kunieda T."/>
        </authorList>
    </citation>
    <scope>NUCLEOTIDE SEQUENCE [LARGE SCALE GENOMIC DNA]</scope>
    <source>
        <strain evidence="2 3">YOKOZUNA-1</strain>
    </source>
</reference>
<feature type="region of interest" description="Disordered" evidence="1">
    <location>
        <begin position="93"/>
        <end position="112"/>
    </location>
</feature>
<dbReference type="OrthoDB" id="10647758at2759"/>
<accession>A0A1D1W9V1</accession>
<protein>
    <submittedName>
        <fullName evidence="2">Uncharacterized protein</fullName>
    </submittedName>
</protein>
<dbReference type="EMBL" id="BDGG01000017">
    <property type="protein sequence ID" value="GAV08374.1"/>
    <property type="molecule type" value="Genomic_DNA"/>
</dbReference>
<gene>
    <name evidence="2" type="primary">RvY_18079-1</name>
    <name evidence="2" type="synonym">RvY_18079.1</name>
    <name evidence="2" type="ORF">RvY_18079</name>
</gene>
<keyword evidence="3" id="KW-1185">Reference proteome</keyword>
<proteinExistence type="predicted"/>